<keyword evidence="1" id="KW-0812">Transmembrane</keyword>
<protein>
    <submittedName>
        <fullName evidence="2">Uncharacterized protein</fullName>
    </submittedName>
</protein>
<name>A0ABT7L915_9BACI</name>
<gene>
    <name evidence="2" type="ORF">QQS35_18065</name>
</gene>
<keyword evidence="1" id="KW-0472">Membrane</keyword>
<keyword evidence="3" id="KW-1185">Reference proteome</keyword>
<dbReference type="EMBL" id="JASTZU010000058">
    <property type="protein sequence ID" value="MDL4842348.1"/>
    <property type="molecule type" value="Genomic_DNA"/>
</dbReference>
<sequence>MTEEKKEQYFFMSIGYIGVLLLLVSQLRYMLSSEDSFGRFLSLLALLCIGSYYKYI</sequence>
<dbReference type="Proteomes" id="UP001235343">
    <property type="component" value="Unassembled WGS sequence"/>
</dbReference>
<feature type="transmembrane region" description="Helical" evidence="1">
    <location>
        <begin position="9"/>
        <end position="31"/>
    </location>
</feature>
<evidence type="ECO:0000313" key="2">
    <source>
        <dbReference type="EMBL" id="MDL4842348.1"/>
    </source>
</evidence>
<organism evidence="2 3">
    <name type="scientific">Aquibacillus rhizosphaerae</name>
    <dbReference type="NCBI Taxonomy" id="3051431"/>
    <lineage>
        <taxon>Bacteria</taxon>
        <taxon>Bacillati</taxon>
        <taxon>Bacillota</taxon>
        <taxon>Bacilli</taxon>
        <taxon>Bacillales</taxon>
        <taxon>Bacillaceae</taxon>
        <taxon>Aquibacillus</taxon>
    </lineage>
</organism>
<dbReference type="RefSeq" id="WP_285933625.1">
    <property type="nucleotide sequence ID" value="NZ_JASTZU010000058.1"/>
</dbReference>
<accession>A0ABT7L915</accession>
<comment type="caution">
    <text evidence="2">The sequence shown here is derived from an EMBL/GenBank/DDBJ whole genome shotgun (WGS) entry which is preliminary data.</text>
</comment>
<keyword evidence="1" id="KW-1133">Transmembrane helix</keyword>
<reference evidence="2 3" key="1">
    <citation type="submission" date="2023-06" db="EMBL/GenBank/DDBJ databases">
        <title>Aquibacillus rhizosphaerae LR5S19.</title>
        <authorList>
            <person name="Sun J.-Q."/>
        </authorList>
    </citation>
    <scope>NUCLEOTIDE SEQUENCE [LARGE SCALE GENOMIC DNA]</scope>
    <source>
        <strain evidence="2 3">LR5S19</strain>
    </source>
</reference>
<proteinExistence type="predicted"/>
<evidence type="ECO:0000313" key="3">
    <source>
        <dbReference type="Proteomes" id="UP001235343"/>
    </source>
</evidence>
<evidence type="ECO:0000256" key="1">
    <source>
        <dbReference type="SAM" id="Phobius"/>
    </source>
</evidence>
<feature type="transmembrane region" description="Helical" evidence="1">
    <location>
        <begin position="37"/>
        <end position="55"/>
    </location>
</feature>